<dbReference type="OrthoDB" id="9855626at2"/>
<dbReference type="Proteomes" id="UP000198362">
    <property type="component" value="Unassembled WGS sequence"/>
</dbReference>
<reference evidence="2 3" key="1">
    <citation type="submission" date="2017-06" db="EMBL/GenBank/DDBJ databases">
        <authorList>
            <person name="Kim H.J."/>
            <person name="Triplett B.A."/>
        </authorList>
    </citation>
    <scope>NUCLEOTIDE SEQUENCE [LARGE SCALE GENOMIC DNA]</scope>
    <source>
        <strain evidence="2 3">CGMCC 4.5593</strain>
    </source>
</reference>
<evidence type="ECO:0000313" key="3">
    <source>
        <dbReference type="Proteomes" id="UP000198362"/>
    </source>
</evidence>
<feature type="region of interest" description="Disordered" evidence="1">
    <location>
        <begin position="1"/>
        <end position="20"/>
    </location>
</feature>
<name>A0A239FWW3_9ACTN</name>
<evidence type="ECO:0000313" key="2">
    <source>
        <dbReference type="EMBL" id="SNS61260.1"/>
    </source>
</evidence>
<dbReference type="RefSeq" id="WP_089243478.1">
    <property type="nucleotide sequence ID" value="NZ_FZPH01000001.1"/>
</dbReference>
<accession>A0A239FWW3</accession>
<dbReference type="EMBL" id="FZPH01000001">
    <property type="protein sequence ID" value="SNS61260.1"/>
    <property type="molecule type" value="Genomic_DNA"/>
</dbReference>
<protein>
    <submittedName>
        <fullName evidence="2">Uncharacterized protein</fullName>
    </submittedName>
</protein>
<organism evidence="2 3">
    <name type="scientific">Asanoa hainanensis</name>
    <dbReference type="NCBI Taxonomy" id="560556"/>
    <lineage>
        <taxon>Bacteria</taxon>
        <taxon>Bacillati</taxon>
        <taxon>Actinomycetota</taxon>
        <taxon>Actinomycetes</taxon>
        <taxon>Micromonosporales</taxon>
        <taxon>Micromonosporaceae</taxon>
        <taxon>Asanoa</taxon>
    </lineage>
</organism>
<keyword evidence="3" id="KW-1185">Reference proteome</keyword>
<proteinExistence type="predicted"/>
<gene>
    <name evidence="2" type="ORF">SAMN05421812_101111</name>
</gene>
<dbReference type="AlphaFoldDB" id="A0A239FWW3"/>
<evidence type="ECO:0000256" key="1">
    <source>
        <dbReference type="SAM" id="MobiDB-lite"/>
    </source>
</evidence>
<sequence length="108" mass="11565">MNDATGSTPMHPDQHVPPTAPAAELAATAAAILAAWQAEGLPAAERRPLHAVRVRVVSATVLEASGTDDFWPRELLLTAAEQHDLPGLPWRVADAPNVYRFDAWPVAL</sequence>